<dbReference type="GeneID" id="4391871"/>
<evidence type="ECO:0000256" key="2">
    <source>
        <dbReference type="ARBA" id="ARBA00011353"/>
    </source>
</evidence>
<dbReference type="OrthoDB" id="4590803at2759"/>
<dbReference type="CDD" id="cd00024">
    <property type="entry name" value="CD_CSD"/>
    <property type="match status" value="1"/>
</dbReference>
<protein>
    <recommendedName>
        <fullName evidence="5">Chromo domain-containing protein</fullName>
    </recommendedName>
</protein>
<evidence type="ECO:0000256" key="3">
    <source>
        <dbReference type="SAM" id="MobiDB-lite"/>
    </source>
</evidence>
<feature type="compositionally biased region" description="Low complexity" evidence="3">
    <location>
        <begin position="666"/>
        <end position="675"/>
    </location>
</feature>
<dbReference type="eggNOG" id="ENOG502S17S">
    <property type="taxonomic scope" value="Eukaryota"/>
</dbReference>
<dbReference type="EMBL" id="CH408032">
    <property type="protein sequence ID" value="EAQ88577.1"/>
    <property type="molecule type" value="Genomic_DNA"/>
</dbReference>
<evidence type="ECO:0000256" key="4">
    <source>
        <dbReference type="SAM" id="Phobius"/>
    </source>
</evidence>
<dbReference type="RefSeq" id="XP_001224410.1">
    <property type="nucleotide sequence ID" value="XM_001224409.1"/>
</dbReference>
<dbReference type="PANTHER" id="PTHR46830:SF2">
    <property type="entry name" value="ALPHA-1,4-N-ACETYLGLUCOSAMINYLTRANSFERASE"/>
    <property type="match status" value="1"/>
</dbReference>
<dbReference type="HOGENOM" id="CLU_292559_0_0_1"/>
<evidence type="ECO:0000256" key="1">
    <source>
        <dbReference type="ARBA" id="ARBA00009003"/>
    </source>
</evidence>
<evidence type="ECO:0000313" key="7">
    <source>
        <dbReference type="Proteomes" id="UP000001056"/>
    </source>
</evidence>
<evidence type="ECO:0000259" key="5">
    <source>
        <dbReference type="PROSITE" id="PS50013"/>
    </source>
</evidence>
<feature type="transmembrane region" description="Helical" evidence="4">
    <location>
        <begin position="12"/>
        <end position="31"/>
    </location>
</feature>
<keyword evidence="4" id="KW-0812">Transmembrane</keyword>
<name>Q2GZ50_CHAGB</name>
<dbReference type="SMART" id="SM00298">
    <property type="entry name" value="CHROMO"/>
    <property type="match status" value="1"/>
</dbReference>
<dbReference type="Pfam" id="PF00385">
    <property type="entry name" value="Chromo"/>
    <property type="match status" value="1"/>
</dbReference>
<keyword evidence="4" id="KW-1133">Transmembrane helix</keyword>
<proteinExistence type="inferred from homology"/>
<feature type="compositionally biased region" description="Pro residues" evidence="3">
    <location>
        <begin position="836"/>
        <end position="847"/>
    </location>
</feature>
<dbReference type="InterPro" id="IPR023780">
    <property type="entry name" value="Chromo_domain"/>
</dbReference>
<dbReference type="Pfam" id="PF04488">
    <property type="entry name" value="Gly_transf_sug"/>
    <property type="match status" value="1"/>
</dbReference>
<feature type="compositionally biased region" description="Polar residues" evidence="3">
    <location>
        <begin position="883"/>
        <end position="893"/>
    </location>
</feature>
<dbReference type="GO" id="GO:1901135">
    <property type="term" value="P:carbohydrate derivative metabolic process"/>
    <property type="evidence" value="ECO:0007669"/>
    <property type="project" value="UniProtKB-ARBA"/>
</dbReference>
<dbReference type="Proteomes" id="UP000001056">
    <property type="component" value="Unassembled WGS sequence"/>
</dbReference>
<dbReference type="PANTHER" id="PTHR46830">
    <property type="entry name" value="TRANSFERASE, PUTATIVE-RELATED"/>
    <property type="match status" value="1"/>
</dbReference>
<dbReference type="Gene3D" id="3.90.550.20">
    <property type="match status" value="1"/>
</dbReference>
<dbReference type="Gene3D" id="2.40.50.40">
    <property type="match status" value="1"/>
</dbReference>
<sequence length="1041" mass="115304">MFAQGKPLTTPSVLKLAAAASLFLVVLFFFLPHDATSRIIPTPRVDLTPTHRPSTPPRDDVIPNQVHFVYILPNTTNDFHFQFSHFLSLYAAWHHFRPEAIHLHTNAHPTGPEIARARNGTAGKWNAHIFNTTLIPLHIHTVPVPTHAGNGQPLANMEHRSDFVRVQAVHDHGGVYLDWDVHALRDLRPLRESGFRAVAGRQLGGQINSGTFMSVRGGRMVRLWREQMHEVYTGGWTTHSNEVITRVGQRLVGEPGGREMLIMEREAFAPGSWKAEDTDALFGVRGDVESNLVGYSEGMALPGYEEAFEARWERPEEFKEWERDWSFTYLLHAFTPDRWSHKVEGFEHITPRYVLERRSNFARAVYPIAKIMSLLRAEAADFRTKSYSDDEARGIAYRIPRESTPPDQPLRDGSGHGVWFSSATDVAARQNRTAMGRLISECPESTSQCSLVPLAGPNLTISGCKQSGPPCGQKKKIFIHNHVVLFTFGQGVRGCAPAMSIRKSGQAYAVAFETLQAFGQPSNGLVLLGVVAARNPRTPGNRIRRSVSRPSTFLASPLGWWRGGERGGPGSGSPMPSSSLPFLRTCKYIALVPRRCSGTTMDHLHTKCFWELFSQPLASLPTSTSRHLPTRRAMAVSFDRQIFYLPPAVASPKPLSPPLPQKAHDSQSSSAGGSQADAILIPSDDEFDDLDGRSDTSVESIDKLLPNTRTKVESGRVTGAVLAGFVEFGPEQASAADDTLCDAAVPEADAASFAEHGATYHGYRTQHSSQPLEKPCGTTSNRDGSICLDIEEWDRRFPFSPEALRRRLQARRAAKSAHNAAEADQSQSILDYLCPPQDPRPGLPPVMGPATAIRRATQDTVIRFQTTEESSAQQGPERRQSQRKVSNPQSSGASALEEETPAAAFASFEEWPLEAVLKRVWVGGAATFQVEFMWNPCTNHGRHERAPENPRRKAPAGAISSTVRTLSSRVASTAEKVQGDEYFNVEEILEWREGEDGPEYLVKWAGYGHRHNTWEPAAHFEQCLEILEQFHQEKGLPPPCI</sequence>
<dbReference type="InterPro" id="IPR029044">
    <property type="entry name" value="Nucleotide-diphossugar_trans"/>
</dbReference>
<reference evidence="7" key="1">
    <citation type="journal article" date="2015" name="Genome Announc.">
        <title>Draft genome sequence of the cellulolytic fungus Chaetomium globosum.</title>
        <authorList>
            <person name="Cuomo C.A."/>
            <person name="Untereiner W.A."/>
            <person name="Ma L.-J."/>
            <person name="Grabherr M."/>
            <person name="Birren B.W."/>
        </authorList>
    </citation>
    <scope>NUCLEOTIDE SEQUENCE [LARGE SCALE GENOMIC DNA]</scope>
    <source>
        <strain evidence="7">ATCC 6205 / CBS 148.51 / DSM 1962 / NBRC 6347 / NRRL 1970</strain>
    </source>
</reference>
<dbReference type="SUPFAM" id="SSF53448">
    <property type="entry name" value="Nucleotide-diphospho-sugar transferases"/>
    <property type="match status" value="1"/>
</dbReference>
<feature type="domain" description="Chromo" evidence="5">
    <location>
        <begin position="983"/>
        <end position="1034"/>
    </location>
</feature>
<keyword evidence="7" id="KW-1185">Reference proteome</keyword>
<accession>Q2GZ50</accession>
<dbReference type="InParanoid" id="Q2GZ50"/>
<dbReference type="AlphaFoldDB" id="Q2GZ50"/>
<feature type="region of interest" description="Disordered" evidence="3">
    <location>
        <begin position="816"/>
        <end position="849"/>
    </location>
</feature>
<dbReference type="InterPro" id="IPR016197">
    <property type="entry name" value="Chromo-like_dom_sf"/>
</dbReference>
<feature type="region of interest" description="Disordered" evidence="3">
    <location>
        <begin position="653"/>
        <end position="675"/>
    </location>
</feature>
<dbReference type="InterPro" id="IPR000953">
    <property type="entry name" value="Chromo/chromo_shadow_dom"/>
</dbReference>
<dbReference type="GO" id="GO:0006338">
    <property type="term" value="P:chromatin remodeling"/>
    <property type="evidence" value="ECO:0007669"/>
    <property type="project" value="UniProtKB-ARBA"/>
</dbReference>
<dbReference type="SUPFAM" id="SSF54160">
    <property type="entry name" value="Chromo domain-like"/>
    <property type="match status" value="1"/>
</dbReference>
<dbReference type="PROSITE" id="PS50013">
    <property type="entry name" value="CHROMO_2"/>
    <property type="match status" value="1"/>
</dbReference>
<keyword evidence="4" id="KW-0472">Membrane</keyword>
<dbReference type="InterPro" id="IPR007577">
    <property type="entry name" value="GlycoTrfase_DXD_sugar-bd_CS"/>
</dbReference>
<dbReference type="VEuPathDB" id="FungiDB:CHGG_05196"/>
<comment type="similarity">
    <text evidence="1">Belongs to the glycosyltransferase 32 family.</text>
</comment>
<organism evidence="6 7">
    <name type="scientific">Chaetomium globosum (strain ATCC 6205 / CBS 148.51 / DSM 1962 / NBRC 6347 / NRRL 1970)</name>
    <name type="common">Soil fungus</name>
    <dbReference type="NCBI Taxonomy" id="306901"/>
    <lineage>
        <taxon>Eukaryota</taxon>
        <taxon>Fungi</taxon>
        <taxon>Dikarya</taxon>
        <taxon>Ascomycota</taxon>
        <taxon>Pezizomycotina</taxon>
        <taxon>Sordariomycetes</taxon>
        <taxon>Sordariomycetidae</taxon>
        <taxon>Sordariales</taxon>
        <taxon>Chaetomiaceae</taxon>
        <taxon>Chaetomium</taxon>
    </lineage>
</organism>
<comment type="subunit">
    <text evidence="2">Component of the NuA4 histone acetyltransferase complex.</text>
</comment>
<evidence type="ECO:0000313" key="6">
    <source>
        <dbReference type="EMBL" id="EAQ88577.1"/>
    </source>
</evidence>
<gene>
    <name evidence="6" type="ORF">CHGG_05196</name>
</gene>
<feature type="region of interest" description="Disordered" evidence="3">
    <location>
        <begin position="867"/>
        <end position="898"/>
    </location>
</feature>
<feature type="region of interest" description="Disordered" evidence="3">
    <location>
        <begin position="940"/>
        <end position="959"/>
    </location>
</feature>